<organism evidence="12 13">
    <name type="scientific">Candidatus Ruania gallistercoris</name>
    <dbReference type="NCBI Taxonomy" id="2838746"/>
    <lineage>
        <taxon>Bacteria</taxon>
        <taxon>Bacillati</taxon>
        <taxon>Actinomycetota</taxon>
        <taxon>Actinomycetes</taxon>
        <taxon>Micrococcales</taxon>
        <taxon>Ruaniaceae</taxon>
        <taxon>Ruania</taxon>
    </lineage>
</organism>
<dbReference type="PRINTS" id="PR00164">
    <property type="entry name" value="ABC2TRNSPORT"/>
</dbReference>
<keyword evidence="6 10" id="KW-0812">Transmembrane</keyword>
<dbReference type="PANTHER" id="PTHR30413">
    <property type="entry name" value="INNER MEMBRANE TRANSPORT PERMEASE"/>
    <property type="match status" value="1"/>
</dbReference>
<evidence type="ECO:0000256" key="6">
    <source>
        <dbReference type="ARBA" id="ARBA00022692"/>
    </source>
</evidence>
<keyword evidence="8 10" id="KW-0472">Membrane</keyword>
<evidence type="ECO:0000256" key="8">
    <source>
        <dbReference type="ARBA" id="ARBA00023136"/>
    </source>
</evidence>
<protein>
    <recommendedName>
        <fullName evidence="10">Transport permease protein</fullName>
    </recommendedName>
</protein>
<feature type="transmembrane region" description="Helical" evidence="10">
    <location>
        <begin position="247"/>
        <end position="271"/>
    </location>
</feature>
<keyword evidence="7 10" id="KW-1133">Transmembrane helix</keyword>
<gene>
    <name evidence="12" type="ORF">H9815_12545</name>
</gene>
<evidence type="ECO:0000256" key="2">
    <source>
        <dbReference type="ARBA" id="ARBA00007783"/>
    </source>
</evidence>
<dbReference type="GO" id="GO:0140359">
    <property type="term" value="F:ABC-type transporter activity"/>
    <property type="evidence" value="ECO:0007669"/>
    <property type="project" value="InterPro"/>
</dbReference>
<dbReference type="GO" id="GO:0046677">
    <property type="term" value="P:response to antibiotic"/>
    <property type="evidence" value="ECO:0007669"/>
    <property type="project" value="UniProtKB-KW"/>
</dbReference>
<evidence type="ECO:0000256" key="10">
    <source>
        <dbReference type="RuleBase" id="RU361157"/>
    </source>
</evidence>
<evidence type="ECO:0000256" key="9">
    <source>
        <dbReference type="ARBA" id="ARBA00023251"/>
    </source>
</evidence>
<feature type="transmembrane region" description="Helical" evidence="10">
    <location>
        <begin position="123"/>
        <end position="151"/>
    </location>
</feature>
<dbReference type="InterPro" id="IPR047817">
    <property type="entry name" value="ABC2_TM_bact-type"/>
</dbReference>
<feature type="domain" description="ABC transmembrane type-2" evidence="11">
    <location>
        <begin position="50"/>
        <end position="271"/>
    </location>
</feature>
<keyword evidence="3 10" id="KW-0813">Transport</keyword>
<dbReference type="InterPro" id="IPR000412">
    <property type="entry name" value="ABC_2_transport"/>
</dbReference>
<proteinExistence type="inferred from homology"/>
<keyword evidence="9" id="KW-0046">Antibiotic resistance</keyword>
<reference evidence="12" key="1">
    <citation type="journal article" date="2021" name="PeerJ">
        <title>Extensive microbial diversity within the chicken gut microbiome revealed by metagenomics and culture.</title>
        <authorList>
            <person name="Gilroy R."/>
            <person name="Ravi A."/>
            <person name="Getino M."/>
            <person name="Pursley I."/>
            <person name="Horton D.L."/>
            <person name="Alikhan N.F."/>
            <person name="Baker D."/>
            <person name="Gharbi K."/>
            <person name="Hall N."/>
            <person name="Watson M."/>
            <person name="Adriaenssens E.M."/>
            <person name="Foster-Nyarko E."/>
            <person name="Jarju S."/>
            <person name="Secka A."/>
            <person name="Antonio M."/>
            <person name="Oren A."/>
            <person name="Chaudhuri R.R."/>
            <person name="La Ragione R."/>
            <person name="Hildebrand F."/>
            <person name="Pallen M.J."/>
        </authorList>
    </citation>
    <scope>NUCLEOTIDE SEQUENCE</scope>
    <source>
        <strain evidence="12">ChiGjej4B4-7305</strain>
    </source>
</reference>
<dbReference type="GO" id="GO:0043190">
    <property type="term" value="C:ATP-binding cassette (ABC) transporter complex"/>
    <property type="evidence" value="ECO:0007669"/>
    <property type="project" value="InterPro"/>
</dbReference>
<dbReference type="PANTHER" id="PTHR30413:SF8">
    <property type="entry name" value="TRANSPORT PERMEASE PROTEIN"/>
    <property type="match status" value="1"/>
</dbReference>
<dbReference type="Pfam" id="PF01061">
    <property type="entry name" value="ABC2_membrane"/>
    <property type="match status" value="1"/>
</dbReference>
<feature type="transmembrane region" description="Helical" evidence="10">
    <location>
        <begin position="217"/>
        <end position="235"/>
    </location>
</feature>
<evidence type="ECO:0000256" key="4">
    <source>
        <dbReference type="ARBA" id="ARBA00022475"/>
    </source>
</evidence>
<evidence type="ECO:0000256" key="5">
    <source>
        <dbReference type="ARBA" id="ARBA00022519"/>
    </source>
</evidence>
<evidence type="ECO:0000256" key="7">
    <source>
        <dbReference type="ARBA" id="ARBA00022989"/>
    </source>
</evidence>
<dbReference type="PROSITE" id="PS51012">
    <property type="entry name" value="ABC_TM2"/>
    <property type="match status" value="1"/>
</dbReference>
<evidence type="ECO:0000259" key="11">
    <source>
        <dbReference type="PROSITE" id="PS51012"/>
    </source>
</evidence>
<comment type="similarity">
    <text evidence="2 10">Belongs to the ABC-2 integral membrane protein family.</text>
</comment>
<evidence type="ECO:0000256" key="3">
    <source>
        <dbReference type="ARBA" id="ARBA00022448"/>
    </source>
</evidence>
<dbReference type="GO" id="GO:0015920">
    <property type="term" value="P:lipopolysaccharide transport"/>
    <property type="evidence" value="ECO:0007669"/>
    <property type="project" value="TreeGrafter"/>
</dbReference>
<accession>A0A9D2EFY8</accession>
<evidence type="ECO:0000256" key="1">
    <source>
        <dbReference type="ARBA" id="ARBA00004429"/>
    </source>
</evidence>
<comment type="subcellular location">
    <subcellularLocation>
        <location evidence="1">Cell inner membrane</location>
        <topology evidence="1">Multi-pass membrane protein</topology>
    </subcellularLocation>
    <subcellularLocation>
        <location evidence="10">Cell membrane</location>
        <topology evidence="10">Multi-pass membrane protein</topology>
    </subcellularLocation>
</comment>
<keyword evidence="5" id="KW-0997">Cell inner membrane</keyword>
<dbReference type="Proteomes" id="UP000824037">
    <property type="component" value="Unassembled WGS sequence"/>
</dbReference>
<keyword evidence="4 10" id="KW-1003">Cell membrane</keyword>
<feature type="transmembrane region" description="Helical" evidence="10">
    <location>
        <begin position="157"/>
        <end position="181"/>
    </location>
</feature>
<dbReference type="InterPro" id="IPR013525">
    <property type="entry name" value="ABC2_TM"/>
</dbReference>
<sequence length="278" mass="30528">MAALAAQHGLTKVGERPPLGQYIRELWTRRGFLWTMSHAKSYAQNQNNYLGQLWTILSPLTLAAVYYLVFGLVLDTTDGTNNFPAFLVIGIFIFLSLSSAVNSGARSIINNIDLVRAINFPRAVLPISVAVSEMLTLLPATGVMLVIVIVTGEPITWTWLLVPVALALILVFTAGACLVVARIVVVARDLRNLIPVAIRLLRYVSGVFFSIQGYVEGTLGLVLEYQPFAVYLTLMRSCLMQEVSMSLPLWGAATGWAILFAVVGLIFFWGAEDEYGRD</sequence>
<evidence type="ECO:0000313" key="12">
    <source>
        <dbReference type="EMBL" id="HIZ36600.1"/>
    </source>
</evidence>
<comment type="caution">
    <text evidence="12">The sequence shown here is derived from an EMBL/GenBank/DDBJ whole genome shotgun (WGS) entry which is preliminary data.</text>
</comment>
<feature type="transmembrane region" description="Helical" evidence="10">
    <location>
        <begin position="49"/>
        <end position="70"/>
    </location>
</feature>
<name>A0A9D2EFY8_9MICO</name>
<reference evidence="12" key="2">
    <citation type="submission" date="2021-04" db="EMBL/GenBank/DDBJ databases">
        <authorList>
            <person name="Gilroy R."/>
        </authorList>
    </citation>
    <scope>NUCLEOTIDE SEQUENCE</scope>
    <source>
        <strain evidence="12">ChiGjej4B4-7305</strain>
    </source>
</reference>
<feature type="transmembrane region" description="Helical" evidence="10">
    <location>
        <begin position="82"/>
        <end position="102"/>
    </location>
</feature>
<dbReference type="AlphaFoldDB" id="A0A9D2EFY8"/>
<evidence type="ECO:0000313" key="13">
    <source>
        <dbReference type="Proteomes" id="UP000824037"/>
    </source>
</evidence>
<dbReference type="EMBL" id="DXBY01000214">
    <property type="protein sequence ID" value="HIZ36600.1"/>
    <property type="molecule type" value="Genomic_DNA"/>
</dbReference>